<feature type="compositionally biased region" description="Basic and acidic residues" evidence="12">
    <location>
        <begin position="165"/>
        <end position="175"/>
    </location>
</feature>
<proteinExistence type="inferred from homology"/>
<keyword evidence="15" id="KW-1185">Reference proteome</keyword>
<comment type="function">
    <text evidence="11">Histone methyltransferase that specifically trimethylates histone H3 to form H3K79me3. This methylation is required for telomere silencing and for the pachytene checkpoint during the meiotic cell cycle by allowing the recruitment of RAD9 to double strand breaks. Nucleosomes are preferred as substrate compared to free histone.</text>
</comment>
<evidence type="ECO:0000256" key="3">
    <source>
        <dbReference type="ARBA" id="ARBA00020987"/>
    </source>
</evidence>
<feature type="compositionally biased region" description="Polar residues" evidence="12">
    <location>
        <begin position="71"/>
        <end position="81"/>
    </location>
</feature>
<evidence type="ECO:0000256" key="11">
    <source>
        <dbReference type="RuleBase" id="RU271113"/>
    </source>
</evidence>
<reference evidence="14 15" key="1">
    <citation type="submission" date="2009-08" db="EMBL/GenBank/DDBJ databases">
        <title>The Genome Sequence of Spizellomyces punctatus strain DAOM BR117.</title>
        <authorList>
            <consortium name="The Broad Institute Genome Sequencing Platform"/>
            <person name="Russ C."/>
            <person name="Cuomo C."/>
            <person name="Shea T."/>
            <person name="Young S.K."/>
            <person name="Zeng Q."/>
            <person name="Koehrsen M."/>
            <person name="Haas B."/>
            <person name="Borodovsky M."/>
            <person name="Guigo R."/>
            <person name="Alvarado L."/>
            <person name="Berlin A."/>
            <person name="Bochicchio J."/>
            <person name="Borenstein D."/>
            <person name="Chapman S."/>
            <person name="Chen Z."/>
            <person name="Engels R."/>
            <person name="Freedman E."/>
            <person name="Gellesch M."/>
            <person name="Goldberg J."/>
            <person name="Griggs A."/>
            <person name="Gujja S."/>
            <person name="Heiman D."/>
            <person name="Hepburn T."/>
            <person name="Howarth C."/>
            <person name="Jen D."/>
            <person name="Larson L."/>
            <person name="Lewis B."/>
            <person name="Mehta T."/>
            <person name="Park D."/>
            <person name="Pearson M."/>
            <person name="Roberts A."/>
            <person name="Saif S."/>
            <person name="Shenoy N."/>
            <person name="Sisk P."/>
            <person name="Stolte C."/>
            <person name="Sykes S."/>
            <person name="Thomson T."/>
            <person name="Walk T."/>
            <person name="White J."/>
            <person name="Yandava C."/>
            <person name="Burger G."/>
            <person name="Gray M.W."/>
            <person name="Holland P.W.H."/>
            <person name="King N."/>
            <person name="Lang F.B.F."/>
            <person name="Roger A.J."/>
            <person name="Ruiz-Trillo I."/>
            <person name="Lander E."/>
            <person name="Nusbaum C."/>
        </authorList>
    </citation>
    <scope>NUCLEOTIDE SEQUENCE [LARGE SCALE GENOMIC DNA]</scope>
    <source>
        <strain evidence="14 15">DAOM BR117</strain>
    </source>
</reference>
<dbReference type="SUPFAM" id="SSF53335">
    <property type="entry name" value="S-adenosyl-L-methionine-dependent methyltransferases"/>
    <property type="match status" value="1"/>
</dbReference>
<evidence type="ECO:0000256" key="9">
    <source>
        <dbReference type="ARBA" id="ARBA00029821"/>
    </source>
</evidence>
<dbReference type="PROSITE" id="PS51569">
    <property type="entry name" value="DOT1"/>
    <property type="match status" value="1"/>
</dbReference>
<dbReference type="VEuPathDB" id="FungiDB:SPPG_03770"/>
<comment type="miscellaneous">
    <text evidence="11">In contrast to other lysine histone methyltransferases, it does not contain a SET domain, suggesting the existence of another mechanism for methylation of lysine residues of histones.</text>
</comment>
<dbReference type="InParanoid" id="A0A0L0HIJ0"/>
<dbReference type="eggNOG" id="KOG3924">
    <property type="taxonomic scope" value="Eukaryota"/>
</dbReference>
<dbReference type="GO" id="GO:0005634">
    <property type="term" value="C:nucleus"/>
    <property type="evidence" value="ECO:0007669"/>
    <property type="project" value="UniProtKB-SubCell"/>
</dbReference>
<evidence type="ECO:0000256" key="4">
    <source>
        <dbReference type="ARBA" id="ARBA00022603"/>
    </source>
</evidence>
<dbReference type="Proteomes" id="UP000053201">
    <property type="component" value="Unassembled WGS sequence"/>
</dbReference>
<dbReference type="EC" id="2.1.1.360" evidence="2 11"/>
<evidence type="ECO:0000256" key="10">
    <source>
        <dbReference type="ARBA" id="ARBA00047770"/>
    </source>
</evidence>
<keyword evidence="5 11" id="KW-0808">Transferase</keyword>
<dbReference type="FunFam" id="3.40.50.150:FF:000033">
    <property type="entry name" value="Histone-lysine N-methyltransferase, H3 lysine-79 specific"/>
    <property type="match status" value="1"/>
</dbReference>
<feature type="region of interest" description="Disordered" evidence="12">
    <location>
        <begin position="1"/>
        <end position="42"/>
    </location>
</feature>
<keyword evidence="7 11" id="KW-0156">Chromatin regulator</keyword>
<dbReference type="Gene3D" id="1.10.260.170">
    <property type="match status" value="1"/>
</dbReference>
<comment type="similarity">
    <text evidence="11">Belongs to the class I-like SAM-binding methyltransferase superfamily. DOT1 family.</text>
</comment>
<dbReference type="STRING" id="645134.A0A0L0HIJ0"/>
<dbReference type="CDD" id="cd02440">
    <property type="entry name" value="AdoMet_MTases"/>
    <property type="match status" value="1"/>
</dbReference>
<dbReference type="OMA" id="VQQKNYW"/>
<dbReference type="Gene3D" id="3.40.50.150">
    <property type="entry name" value="Vaccinia Virus protein VP39"/>
    <property type="match status" value="1"/>
</dbReference>
<feature type="compositionally biased region" description="Polar residues" evidence="12">
    <location>
        <begin position="130"/>
        <end position="140"/>
    </location>
</feature>
<dbReference type="GeneID" id="27687260"/>
<evidence type="ECO:0000256" key="5">
    <source>
        <dbReference type="ARBA" id="ARBA00022679"/>
    </source>
</evidence>
<accession>A0A0L0HIJ0</accession>
<dbReference type="PANTHER" id="PTHR21451:SF0">
    <property type="entry name" value="HISTONE-LYSINE N-METHYLTRANSFERASE, H3 LYSINE-79 SPECIFIC"/>
    <property type="match status" value="1"/>
</dbReference>
<dbReference type="GO" id="GO:0032259">
    <property type="term" value="P:methylation"/>
    <property type="evidence" value="ECO:0007669"/>
    <property type="project" value="UniProtKB-KW"/>
</dbReference>
<feature type="compositionally biased region" description="Polar residues" evidence="12">
    <location>
        <begin position="109"/>
        <end position="119"/>
    </location>
</feature>
<evidence type="ECO:0000256" key="7">
    <source>
        <dbReference type="ARBA" id="ARBA00022853"/>
    </source>
</evidence>
<comment type="subcellular location">
    <subcellularLocation>
        <location evidence="1 11">Nucleus</location>
    </subcellularLocation>
</comment>
<dbReference type="InterPro" id="IPR025789">
    <property type="entry name" value="DOT1_dom"/>
</dbReference>
<evidence type="ECO:0000313" key="14">
    <source>
        <dbReference type="EMBL" id="KND00644.1"/>
    </source>
</evidence>
<evidence type="ECO:0000256" key="6">
    <source>
        <dbReference type="ARBA" id="ARBA00022691"/>
    </source>
</evidence>
<feature type="domain" description="DOT1" evidence="13">
    <location>
        <begin position="302"/>
        <end position="619"/>
    </location>
</feature>
<dbReference type="OrthoDB" id="443402at2759"/>
<keyword evidence="6 11" id="KW-0949">S-adenosyl-L-methionine</keyword>
<dbReference type="PANTHER" id="PTHR21451">
    <property type="entry name" value="HISTONE H3 METHYLTRANSFERASE"/>
    <property type="match status" value="1"/>
</dbReference>
<feature type="compositionally biased region" description="Basic and acidic residues" evidence="12">
    <location>
        <begin position="97"/>
        <end position="108"/>
    </location>
</feature>
<evidence type="ECO:0000256" key="1">
    <source>
        <dbReference type="ARBA" id="ARBA00004123"/>
    </source>
</evidence>
<keyword evidence="8 11" id="KW-0539">Nucleus</keyword>
<dbReference type="GO" id="GO:0140956">
    <property type="term" value="F:histone H3K79 trimethyltransferase activity"/>
    <property type="evidence" value="ECO:0007669"/>
    <property type="project" value="UniProtKB-EC"/>
</dbReference>
<evidence type="ECO:0000256" key="2">
    <source>
        <dbReference type="ARBA" id="ARBA00012190"/>
    </source>
</evidence>
<evidence type="ECO:0000256" key="8">
    <source>
        <dbReference type="ARBA" id="ARBA00023242"/>
    </source>
</evidence>
<dbReference type="Pfam" id="PF08123">
    <property type="entry name" value="DOT1"/>
    <property type="match status" value="1"/>
</dbReference>
<dbReference type="EMBL" id="KQ257455">
    <property type="protein sequence ID" value="KND00644.1"/>
    <property type="molecule type" value="Genomic_DNA"/>
</dbReference>
<gene>
    <name evidence="14" type="ORF">SPPG_03770</name>
</gene>
<dbReference type="AlphaFoldDB" id="A0A0L0HIJ0"/>
<protein>
    <recommendedName>
        <fullName evidence="3 11">Histone-lysine N-methyltransferase, H3 lysine-79 specific</fullName>
        <ecNumber evidence="2 11">2.1.1.360</ecNumber>
    </recommendedName>
    <alternativeName>
        <fullName evidence="9 11">Histone H3-K79 methyltransferase</fullName>
    </alternativeName>
</protein>
<dbReference type="GO" id="GO:0000077">
    <property type="term" value="P:DNA damage checkpoint signaling"/>
    <property type="evidence" value="ECO:0007669"/>
    <property type="project" value="TreeGrafter"/>
</dbReference>
<dbReference type="InterPro" id="IPR029063">
    <property type="entry name" value="SAM-dependent_MTases_sf"/>
</dbReference>
<keyword evidence="4 11" id="KW-0489">Methyltransferase</keyword>
<evidence type="ECO:0000256" key="12">
    <source>
        <dbReference type="SAM" id="MobiDB-lite"/>
    </source>
</evidence>
<dbReference type="GO" id="GO:0006281">
    <property type="term" value="P:DNA repair"/>
    <property type="evidence" value="ECO:0007669"/>
    <property type="project" value="TreeGrafter"/>
</dbReference>
<organism evidence="14 15">
    <name type="scientific">Spizellomyces punctatus (strain DAOM BR117)</name>
    <dbReference type="NCBI Taxonomy" id="645134"/>
    <lineage>
        <taxon>Eukaryota</taxon>
        <taxon>Fungi</taxon>
        <taxon>Fungi incertae sedis</taxon>
        <taxon>Chytridiomycota</taxon>
        <taxon>Chytridiomycota incertae sedis</taxon>
        <taxon>Chytridiomycetes</taxon>
        <taxon>Spizellomycetales</taxon>
        <taxon>Spizellomycetaceae</taxon>
        <taxon>Spizellomyces</taxon>
    </lineage>
</organism>
<evidence type="ECO:0000259" key="13">
    <source>
        <dbReference type="PROSITE" id="PS51569"/>
    </source>
</evidence>
<dbReference type="RefSeq" id="XP_016608683.1">
    <property type="nucleotide sequence ID" value="XM_016752019.1"/>
</dbReference>
<sequence>MEQPKIHKRIYNDTPRSPPKRHLYVPVRHPPSPSSDLFEKSGEDAVHTVVKEDDSDSTNYSVLLPVSATLQRDQTPDSTVSELFADGSRGNAGSRDLSTDRASNRCDNSRGSQVSTPSSVDKFRRRNPISPVTSGSSTAGDSPEPNKPELGHETISGCDSAPTSEKGRPLSKEHTTMAPKMSSKRKRSCDLSAESPRNGFVPKDVNVDEGNRANAVKGPEGAAKTANRKTPATTKPKIRRRNDHRHLSKRAMEPCISALDVVKEHLKLYSLLSESGTRVREESDMETIELQYPGESASEIFPLVVSRKALEYNPIKDIYATTQFIIENCLKDEHAARFGDTRSGILRSIQKACNRKNAEDLKAGIAAWNEEMSALKKKKIFASCEFTGPAASYPMIAHILEQAYSRSVAPSSSLLNNYEGFSNNVYGEVKHNFVNTIIKEANIQPNHVFVDMGSGIGNVVLQVAAQCLCDSYGIEIMETPAKLAAKQKKEFVSRMRYYAKPCGRITLKHTDFLEDNEMHEVIKKADVIFVNNYAFSAELNQMILAKFLDLKENAIVIALRSFVPVDRPTARSARRSNAIESIFRVKEHYFGRDNVSWMNEGGQYYIHTVDRRQLAKLSR</sequence>
<evidence type="ECO:0000313" key="15">
    <source>
        <dbReference type="Proteomes" id="UP000053201"/>
    </source>
</evidence>
<feature type="region of interest" description="Disordered" evidence="12">
    <location>
        <begin position="71"/>
        <end position="238"/>
    </location>
</feature>
<comment type="catalytic activity">
    <reaction evidence="10 11">
        <text>L-lysyl(79)-[histone H3] + 3 S-adenosyl-L-methionine = N(6),N(6),N(6)-trimethyl-L-lysyl(79)-[histone H3] + 3 S-adenosyl-L-homocysteine + 3 H(+)</text>
        <dbReference type="Rhea" id="RHEA:60328"/>
        <dbReference type="Rhea" id="RHEA-COMP:15549"/>
        <dbReference type="Rhea" id="RHEA-COMP:15552"/>
        <dbReference type="ChEBI" id="CHEBI:15378"/>
        <dbReference type="ChEBI" id="CHEBI:29969"/>
        <dbReference type="ChEBI" id="CHEBI:57856"/>
        <dbReference type="ChEBI" id="CHEBI:59789"/>
        <dbReference type="ChEBI" id="CHEBI:61961"/>
        <dbReference type="EC" id="2.1.1.360"/>
    </reaction>
</comment>
<dbReference type="InterPro" id="IPR030445">
    <property type="entry name" value="H3-K79_meTrfase"/>
</dbReference>
<name>A0A0L0HIJ0_SPIPD</name>